<keyword evidence="6" id="KW-1185">Reference proteome</keyword>
<dbReference type="SUPFAM" id="SSF46785">
    <property type="entry name" value="Winged helix' DNA-binding domain"/>
    <property type="match status" value="1"/>
</dbReference>
<dbReference type="InterPro" id="IPR001034">
    <property type="entry name" value="DeoR_HTH"/>
</dbReference>
<dbReference type="SMART" id="SM00420">
    <property type="entry name" value="HTH_DEOR"/>
    <property type="match status" value="1"/>
</dbReference>
<dbReference type="InterPro" id="IPR036390">
    <property type="entry name" value="WH_DNA-bd_sf"/>
</dbReference>
<feature type="domain" description="HTH deoR-type" evidence="4">
    <location>
        <begin position="20"/>
        <end position="75"/>
    </location>
</feature>
<keyword evidence="1" id="KW-0805">Transcription regulation</keyword>
<dbReference type="STRING" id="525367.HMPREF0556_11547"/>
<dbReference type="GO" id="GO:0003677">
    <property type="term" value="F:DNA binding"/>
    <property type="evidence" value="ECO:0007669"/>
    <property type="project" value="UniProtKB-KW"/>
</dbReference>
<dbReference type="Pfam" id="PF00455">
    <property type="entry name" value="DeoRC"/>
    <property type="match status" value="1"/>
</dbReference>
<organism evidence="5 6">
    <name type="scientific">Listeria grayi DSM 20601</name>
    <dbReference type="NCBI Taxonomy" id="525367"/>
    <lineage>
        <taxon>Bacteria</taxon>
        <taxon>Bacillati</taxon>
        <taxon>Bacillota</taxon>
        <taxon>Bacilli</taxon>
        <taxon>Bacillales</taxon>
        <taxon>Listeriaceae</taxon>
        <taxon>Listeria</taxon>
    </lineage>
</organism>
<evidence type="ECO:0000259" key="4">
    <source>
        <dbReference type="PROSITE" id="PS51000"/>
    </source>
</evidence>
<evidence type="ECO:0000256" key="1">
    <source>
        <dbReference type="ARBA" id="ARBA00023015"/>
    </source>
</evidence>
<dbReference type="InterPro" id="IPR036388">
    <property type="entry name" value="WH-like_DNA-bd_sf"/>
</dbReference>
<dbReference type="Gene3D" id="1.10.10.10">
    <property type="entry name" value="Winged helix-like DNA-binding domain superfamily/Winged helix DNA-binding domain"/>
    <property type="match status" value="1"/>
</dbReference>
<dbReference type="AlphaFoldDB" id="D7UZL7"/>
<gene>
    <name evidence="5" type="primary">lacR</name>
    <name evidence="5" type="ORF">HMPREF0556_11547</name>
</gene>
<evidence type="ECO:0000256" key="2">
    <source>
        <dbReference type="ARBA" id="ARBA00023125"/>
    </source>
</evidence>
<name>D7UZL7_LISGR</name>
<dbReference type="PANTHER" id="PTHR30363">
    <property type="entry name" value="HTH-TYPE TRANSCRIPTIONAL REGULATOR SRLR-RELATED"/>
    <property type="match status" value="1"/>
</dbReference>
<dbReference type="SUPFAM" id="SSF100950">
    <property type="entry name" value="NagB/RpiA/CoA transferase-like"/>
    <property type="match status" value="1"/>
</dbReference>
<dbReference type="Proteomes" id="UP000010119">
    <property type="component" value="Unassembled WGS sequence"/>
</dbReference>
<dbReference type="InterPro" id="IPR037171">
    <property type="entry name" value="NagB/RpiA_transferase-like"/>
</dbReference>
<sequence>MILNEFGGKVNMIGGRYMLNAERQQLILTLLKEAGTVKTQELVSRLDTSESTIRRDLDELEEANMLKRVHGGATLLTDFRLEPSMTEKSAINIQSKKKIASYCANLVQENDCIYLDAGSTTFEMIDLLKNKNISVVTNGLMHVEKLVSNSIEAYLLGGKMKARTKAIIGATAVEQLGNYHFDKAFIGTNGIHPDFGYTTPDIEEAHVKQTAQKHAAKSYVLADASKLDVVLFAKMFTLDEATLVIDRVPNGKLAHYQGKSKIVEVENDIYSDSKSLD</sequence>
<dbReference type="HOGENOM" id="CLU_060699_1_3_9"/>
<dbReference type="GO" id="GO:0003700">
    <property type="term" value="F:DNA-binding transcription factor activity"/>
    <property type="evidence" value="ECO:0007669"/>
    <property type="project" value="InterPro"/>
</dbReference>
<evidence type="ECO:0000256" key="3">
    <source>
        <dbReference type="ARBA" id="ARBA00023163"/>
    </source>
</evidence>
<dbReference type="InterPro" id="IPR018356">
    <property type="entry name" value="Tscrpt_reg_HTH_DeoR_CS"/>
</dbReference>
<dbReference type="InterPro" id="IPR014036">
    <property type="entry name" value="DeoR-like_C"/>
</dbReference>
<dbReference type="eggNOG" id="COG1349">
    <property type="taxonomic scope" value="Bacteria"/>
</dbReference>
<dbReference type="Gene3D" id="3.40.50.1360">
    <property type="match status" value="1"/>
</dbReference>
<dbReference type="PANTHER" id="PTHR30363:SF56">
    <property type="entry name" value="TRANSCRIPTIONAL REGULATOR, DEOR FAMILY"/>
    <property type="match status" value="1"/>
</dbReference>
<comment type="caution">
    <text evidence="5">The sequence shown here is derived from an EMBL/GenBank/DDBJ whole genome shotgun (WGS) entry which is preliminary data.</text>
</comment>
<dbReference type="PRINTS" id="PR00037">
    <property type="entry name" value="HTHLACR"/>
</dbReference>
<dbReference type="SMART" id="SM01134">
    <property type="entry name" value="DeoRC"/>
    <property type="match status" value="1"/>
</dbReference>
<evidence type="ECO:0000313" key="5">
    <source>
        <dbReference type="EMBL" id="EFI82862.1"/>
    </source>
</evidence>
<proteinExistence type="predicted"/>
<dbReference type="PROSITE" id="PS51000">
    <property type="entry name" value="HTH_DEOR_2"/>
    <property type="match status" value="1"/>
</dbReference>
<reference evidence="5" key="1">
    <citation type="submission" date="2010-06" db="EMBL/GenBank/DDBJ databases">
        <authorList>
            <person name="Muzny D."/>
            <person name="Qin X."/>
            <person name="Buhay C."/>
            <person name="Dugan-Rocha S."/>
            <person name="Ding Y."/>
            <person name="Chen G."/>
            <person name="Hawes A."/>
            <person name="Holder M."/>
            <person name="Jhangiani S."/>
            <person name="Johnson A."/>
            <person name="Khan Z."/>
            <person name="Li Z."/>
            <person name="Liu W."/>
            <person name="Liu X."/>
            <person name="Perez L."/>
            <person name="Shen H."/>
            <person name="Wang Q."/>
            <person name="Watt J."/>
            <person name="Xi L."/>
            <person name="Xin Y."/>
            <person name="Zhou J."/>
            <person name="Deng J."/>
            <person name="Jiang H."/>
            <person name="Liu Y."/>
            <person name="Qu J."/>
            <person name="Song X.-Z."/>
            <person name="Zhang L."/>
            <person name="Villasana D."/>
            <person name="Johnson A."/>
            <person name="Liu J."/>
            <person name="Liyanage D."/>
            <person name="Lorensuhewa L."/>
            <person name="Robinson T."/>
            <person name="Song A."/>
            <person name="Song B.-B."/>
            <person name="Dinh H."/>
            <person name="Thornton R."/>
            <person name="Coyle M."/>
            <person name="Francisco L."/>
            <person name="Jackson L."/>
            <person name="Javaid M."/>
            <person name="Korchina V."/>
            <person name="Kovar C."/>
            <person name="Mata R."/>
            <person name="Mathew T."/>
            <person name="Ngo R."/>
            <person name="Nguyen L."/>
            <person name="Nguyen N."/>
            <person name="Okwuonu G."/>
            <person name="Ongeri F."/>
            <person name="Pham C."/>
            <person name="Simmons D."/>
            <person name="Wilczek-Boney K."/>
            <person name="Hale W."/>
            <person name="Jakkamsetti A."/>
            <person name="Pham P."/>
            <person name="Ruth R."/>
            <person name="San Lucas F."/>
            <person name="Warren J."/>
            <person name="Zhang J."/>
            <person name="Zhao Z."/>
            <person name="Zhou C."/>
            <person name="Zhu D."/>
            <person name="Lee S."/>
            <person name="Bess C."/>
            <person name="Blankenburg K."/>
            <person name="Forbes L."/>
            <person name="Fu Q."/>
            <person name="Gubbala S."/>
            <person name="Hirani K."/>
            <person name="Jayaseelan J.C."/>
            <person name="Lara F."/>
            <person name="Munidasa M."/>
            <person name="Palculict T."/>
            <person name="Patil S."/>
            <person name="Pu L.-L."/>
            <person name="Saada N."/>
            <person name="Tang L."/>
            <person name="Weissenberger G."/>
            <person name="Zhu Y."/>
            <person name="Hemphill L."/>
            <person name="Shang Y."/>
            <person name="Youmans B."/>
            <person name="Ayvaz T."/>
            <person name="Ross M."/>
            <person name="Santibanez J."/>
            <person name="Aqrawi P."/>
            <person name="Gross S."/>
            <person name="Joshi V."/>
            <person name="Fowler G."/>
            <person name="Nazareth L."/>
            <person name="Reid J."/>
            <person name="Worley K."/>
            <person name="Petrosino J."/>
            <person name="Highlander S."/>
            <person name="Gibbs R."/>
        </authorList>
    </citation>
    <scope>NUCLEOTIDE SEQUENCE [LARGE SCALE GENOMIC DNA]</scope>
    <source>
        <strain evidence="5">DSM 20601</strain>
    </source>
</reference>
<keyword evidence="3" id="KW-0804">Transcription</keyword>
<dbReference type="PROSITE" id="PS00894">
    <property type="entry name" value="HTH_DEOR_1"/>
    <property type="match status" value="1"/>
</dbReference>
<protein>
    <submittedName>
        <fullName evidence="5">Transcriptional regulator, DeoR family</fullName>
    </submittedName>
</protein>
<dbReference type="EMBL" id="ACCR02000005">
    <property type="protein sequence ID" value="EFI82862.1"/>
    <property type="molecule type" value="Genomic_DNA"/>
</dbReference>
<accession>D7UZL7</accession>
<keyword evidence="2" id="KW-0238">DNA-binding</keyword>
<evidence type="ECO:0000313" key="6">
    <source>
        <dbReference type="Proteomes" id="UP000010119"/>
    </source>
</evidence>
<dbReference type="Pfam" id="PF08220">
    <property type="entry name" value="HTH_DeoR"/>
    <property type="match status" value="1"/>
</dbReference>
<dbReference type="InterPro" id="IPR050313">
    <property type="entry name" value="Carb_Metab_HTH_regulators"/>
</dbReference>